<name>A0A250KP74_9GAMM</name>
<gene>
    <name evidence="1" type="ORF">sS8_1505</name>
</gene>
<evidence type="ECO:0000313" key="1">
    <source>
        <dbReference type="EMBL" id="BBA33465.1"/>
    </source>
</evidence>
<dbReference type="InterPro" id="IPR025500">
    <property type="entry name" value="DUF4390"/>
</dbReference>
<dbReference type="Proteomes" id="UP000266313">
    <property type="component" value="Chromosome"/>
</dbReference>
<organism evidence="1 2">
    <name type="scientific">Methylocaldum marinum</name>
    <dbReference type="NCBI Taxonomy" id="1432792"/>
    <lineage>
        <taxon>Bacteria</taxon>
        <taxon>Pseudomonadati</taxon>
        <taxon>Pseudomonadota</taxon>
        <taxon>Gammaproteobacteria</taxon>
        <taxon>Methylococcales</taxon>
        <taxon>Methylococcaceae</taxon>
        <taxon>Methylocaldum</taxon>
    </lineage>
</organism>
<accession>A0A250KP74</accession>
<dbReference type="KEGG" id="mmai:sS8_1505"/>
<dbReference type="AlphaFoldDB" id="A0A250KP74"/>
<keyword evidence="2" id="KW-1185">Reference proteome</keyword>
<dbReference type="RefSeq" id="WP_170160984.1">
    <property type="nucleotide sequence ID" value="NZ_AP017928.1"/>
</dbReference>
<reference evidence="1 2" key="1">
    <citation type="submission" date="2016-12" db="EMBL/GenBank/DDBJ databases">
        <title>Genome sequencing of Methylocaldum marinum.</title>
        <authorList>
            <person name="Takeuchi M."/>
            <person name="Kamagata Y."/>
            <person name="Hiraoka S."/>
            <person name="Oshima K."/>
            <person name="Hattori M."/>
            <person name="Iwasaki W."/>
        </authorList>
    </citation>
    <scope>NUCLEOTIDE SEQUENCE [LARGE SCALE GENOMIC DNA]</scope>
    <source>
        <strain evidence="1 2">S8</strain>
    </source>
</reference>
<dbReference type="EMBL" id="AP017928">
    <property type="protein sequence ID" value="BBA33465.1"/>
    <property type="molecule type" value="Genomic_DNA"/>
</dbReference>
<evidence type="ECO:0008006" key="3">
    <source>
        <dbReference type="Google" id="ProtNLM"/>
    </source>
</evidence>
<protein>
    <recommendedName>
        <fullName evidence="3">DUF4390 domain-containing protein</fullName>
    </recommendedName>
</protein>
<dbReference type="Pfam" id="PF14334">
    <property type="entry name" value="DUF4390"/>
    <property type="match status" value="1"/>
</dbReference>
<proteinExistence type="predicted"/>
<sequence>MPQRLSQWSFLFGLLLAFDAVCADYGFRVLRAELVPSGAAYVLNADIDYRFSDSALDALKHGVPLTLVVRLKVKRQRHYWMNETILSEVRRFRVLYHPLGKSFQIVHEGGNTESFASMTGLLENMGAIRGWFALPADRIVDGNSYMASLSVDLDIESLPLPLRPIAYVSPSWYLGSSWYRWRVAD</sequence>
<evidence type="ECO:0000313" key="2">
    <source>
        <dbReference type="Proteomes" id="UP000266313"/>
    </source>
</evidence>